<accession>A0A226E584</accession>
<dbReference type="OrthoDB" id="10371982at2759"/>
<protein>
    <recommendedName>
        <fullName evidence="3">EF-hand domain-containing protein</fullName>
    </recommendedName>
</protein>
<organism evidence="1 2">
    <name type="scientific">Folsomia candida</name>
    <name type="common">Springtail</name>
    <dbReference type="NCBI Taxonomy" id="158441"/>
    <lineage>
        <taxon>Eukaryota</taxon>
        <taxon>Metazoa</taxon>
        <taxon>Ecdysozoa</taxon>
        <taxon>Arthropoda</taxon>
        <taxon>Hexapoda</taxon>
        <taxon>Collembola</taxon>
        <taxon>Entomobryomorpha</taxon>
        <taxon>Isotomoidea</taxon>
        <taxon>Isotomidae</taxon>
        <taxon>Proisotominae</taxon>
        <taxon>Folsomia</taxon>
    </lineage>
</organism>
<dbReference type="EMBL" id="LNIX01000007">
    <property type="protein sequence ID" value="OXA52031.1"/>
    <property type="molecule type" value="Genomic_DNA"/>
</dbReference>
<reference evidence="1 2" key="1">
    <citation type="submission" date="2015-12" db="EMBL/GenBank/DDBJ databases">
        <title>The genome of Folsomia candida.</title>
        <authorList>
            <person name="Faddeeva A."/>
            <person name="Derks M.F."/>
            <person name="Anvar Y."/>
            <person name="Smit S."/>
            <person name="Van Straalen N."/>
            <person name="Roelofs D."/>
        </authorList>
    </citation>
    <scope>NUCLEOTIDE SEQUENCE [LARGE SCALE GENOMIC DNA]</scope>
    <source>
        <strain evidence="1 2">VU population</strain>
        <tissue evidence="1">Whole body</tissue>
    </source>
</reference>
<dbReference type="AlphaFoldDB" id="A0A226E584"/>
<evidence type="ECO:0000313" key="1">
    <source>
        <dbReference type="EMBL" id="OXA52031.1"/>
    </source>
</evidence>
<name>A0A226E584_FOLCA</name>
<keyword evidence="2" id="KW-1185">Reference proteome</keyword>
<proteinExistence type="predicted"/>
<evidence type="ECO:0000313" key="2">
    <source>
        <dbReference type="Proteomes" id="UP000198287"/>
    </source>
</evidence>
<dbReference type="Proteomes" id="UP000198287">
    <property type="component" value="Unassembled WGS sequence"/>
</dbReference>
<gene>
    <name evidence="1" type="ORF">Fcan01_13540</name>
</gene>
<comment type="caution">
    <text evidence="1">The sequence shown here is derived from an EMBL/GenBank/DDBJ whole genome shotgun (WGS) entry which is preliminary data.</text>
</comment>
<sequence>MAEEFEKYAVLKNMFRRKSSTEYTGAGGFKEIVTENQASTLLDEMGAHVDKVELHKKIESMAPESHGKLTFDQYTKLCDQFVKDPTATPSAMEFHSFNDFES</sequence>
<evidence type="ECO:0008006" key="3">
    <source>
        <dbReference type="Google" id="ProtNLM"/>
    </source>
</evidence>
<dbReference type="OMA" id="CDQFVKD"/>